<feature type="chain" id="PRO_5004975415" evidence="2">
    <location>
        <begin position="22"/>
        <end position="191"/>
    </location>
</feature>
<feature type="compositionally biased region" description="Basic and acidic residues" evidence="1">
    <location>
        <begin position="40"/>
        <end position="52"/>
    </location>
</feature>
<proteinExistence type="predicted"/>
<feature type="compositionally biased region" description="Acidic residues" evidence="1">
    <location>
        <begin position="62"/>
        <end position="86"/>
    </location>
</feature>
<gene>
    <name evidence="3" type="ORF">RFI_21127</name>
</gene>
<name>X6MQU1_RETFI</name>
<feature type="signal peptide" evidence="2">
    <location>
        <begin position="1"/>
        <end position="21"/>
    </location>
</feature>
<feature type="compositionally biased region" description="Acidic residues" evidence="1">
    <location>
        <begin position="93"/>
        <end position="105"/>
    </location>
</feature>
<sequence>MLNMLEKLIKIVFKIATLVWGTTLIVKEEEEEEDFEDDGDKMNAEAGTKEEAESNTNTPMAPEEEDENEREEMEAGTIEELEDENEVEKGESTEEMGNEEGEEGLDENGQKIVQLYEIISELIEKQKARTQDLCSLSKQANVENIMKSIEQRNEVLFQSLQGEFDLKAHENDENVEDDGLHIYIRICTYIF</sequence>
<keyword evidence="2" id="KW-0732">Signal</keyword>
<evidence type="ECO:0000313" key="4">
    <source>
        <dbReference type="Proteomes" id="UP000023152"/>
    </source>
</evidence>
<accession>X6MQU1</accession>
<comment type="caution">
    <text evidence="3">The sequence shown here is derived from an EMBL/GenBank/DDBJ whole genome shotgun (WGS) entry which is preliminary data.</text>
</comment>
<evidence type="ECO:0000256" key="2">
    <source>
        <dbReference type="SAM" id="SignalP"/>
    </source>
</evidence>
<evidence type="ECO:0000256" key="1">
    <source>
        <dbReference type="SAM" id="MobiDB-lite"/>
    </source>
</evidence>
<feature type="non-terminal residue" evidence="3">
    <location>
        <position position="191"/>
    </location>
</feature>
<reference evidence="3 4" key="1">
    <citation type="journal article" date="2013" name="Curr. Biol.">
        <title>The Genome of the Foraminiferan Reticulomyxa filosa.</title>
        <authorList>
            <person name="Glockner G."/>
            <person name="Hulsmann N."/>
            <person name="Schleicher M."/>
            <person name="Noegel A.A."/>
            <person name="Eichinger L."/>
            <person name="Gallinger C."/>
            <person name="Pawlowski J."/>
            <person name="Sierra R."/>
            <person name="Euteneuer U."/>
            <person name="Pillet L."/>
            <person name="Moustafa A."/>
            <person name="Platzer M."/>
            <person name="Groth M."/>
            <person name="Szafranski K."/>
            <person name="Schliwa M."/>
        </authorList>
    </citation>
    <scope>NUCLEOTIDE SEQUENCE [LARGE SCALE GENOMIC DNA]</scope>
</reference>
<dbReference type="AlphaFoldDB" id="X6MQU1"/>
<dbReference type="EMBL" id="ASPP01018461">
    <property type="protein sequence ID" value="ETO16229.1"/>
    <property type="molecule type" value="Genomic_DNA"/>
</dbReference>
<organism evidence="3 4">
    <name type="scientific">Reticulomyxa filosa</name>
    <dbReference type="NCBI Taxonomy" id="46433"/>
    <lineage>
        <taxon>Eukaryota</taxon>
        <taxon>Sar</taxon>
        <taxon>Rhizaria</taxon>
        <taxon>Retaria</taxon>
        <taxon>Foraminifera</taxon>
        <taxon>Monothalamids</taxon>
        <taxon>Reticulomyxidae</taxon>
        <taxon>Reticulomyxa</taxon>
    </lineage>
</organism>
<evidence type="ECO:0000313" key="3">
    <source>
        <dbReference type="EMBL" id="ETO16229.1"/>
    </source>
</evidence>
<protein>
    <submittedName>
        <fullName evidence="3">Uncharacterized protein</fullName>
    </submittedName>
</protein>
<keyword evidence="4" id="KW-1185">Reference proteome</keyword>
<dbReference type="Proteomes" id="UP000023152">
    <property type="component" value="Unassembled WGS sequence"/>
</dbReference>
<feature type="compositionally biased region" description="Acidic residues" evidence="1">
    <location>
        <begin position="29"/>
        <end position="39"/>
    </location>
</feature>
<feature type="region of interest" description="Disordered" evidence="1">
    <location>
        <begin position="29"/>
        <end position="105"/>
    </location>
</feature>